<dbReference type="InterPro" id="IPR036890">
    <property type="entry name" value="HATPase_C_sf"/>
</dbReference>
<evidence type="ECO:0000259" key="13">
    <source>
        <dbReference type="PROSITE" id="PS50109"/>
    </source>
</evidence>
<dbReference type="Pfam" id="PF00672">
    <property type="entry name" value="HAMP"/>
    <property type="match status" value="1"/>
</dbReference>
<evidence type="ECO:0000256" key="7">
    <source>
        <dbReference type="ARBA" id="ARBA00022741"/>
    </source>
</evidence>
<dbReference type="SMART" id="SM00304">
    <property type="entry name" value="HAMP"/>
    <property type="match status" value="1"/>
</dbReference>
<dbReference type="EC" id="2.7.13.3" evidence="3"/>
<dbReference type="PANTHER" id="PTHR45453">
    <property type="entry name" value="PHOSPHATE REGULON SENSOR PROTEIN PHOR"/>
    <property type="match status" value="1"/>
</dbReference>
<dbReference type="FunFam" id="3.30.565.10:FF:000006">
    <property type="entry name" value="Sensor histidine kinase WalK"/>
    <property type="match status" value="1"/>
</dbReference>
<keyword evidence="8 15" id="KW-0418">Kinase</keyword>
<evidence type="ECO:0000256" key="8">
    <source>
        <dbReference type="ARBA" id="ARBA00022777"/>
    </source>
</evidence>
<gene>
    <name evidence="15" type="ORF">MJA45_05705</name>
</gene>
<dbReference type="PRINTS" id="PR00344">
    <property type="entry name" value="BCTRLSENSOR"/>
</dbReference>
<proteinExistence type="predicted"/>
<dbReference type="SUPFAM" id="SSF55874">
    <property type="entry name" value="ATPase domain of HSP90 chaperone/DNA topoisomerase II/histidine kinase"/>
    <property type="match status" value="1"/>
</dbReference>
<name>A0AA96LFU8_9BACL</name>
<keyword evidence="4" id="KW-1003">Cell membrane</keyword>
<evidence type="ECO:0000256" key="9">
    <source>
        <dbReference type="ARBA" id="ARBA00022840"/>
    </source>
</evidence>
<evidence type="ECO:0000256" key="1">
    <source>
        <dbReference type="ARBA" id="ARBA00000085"/>
    </source>
</evidence>
<organism evidence="15 16">
    <name type="scientific">Paenibacillus aurantius</name>
    <dbReference type="NCBI Taxonomy" id="2918900"/>
    <lineage>
        <taxon>Bacteria</taxon>
        <taxon>Bacillati</taxon>
        <taxon>Bacillota</taxon>
        <taxon>Bacilli</taxon>
        <taxon>Bacillales</taxon>
        <taxon>Paenibacillaceae</taxon>
        <taxon>Paenibacillus</taxon>
    </lineage>
</organism>
<reference evidence="15 16" key="1">
    <citation type="submission" date="2022-02" db="EMBL/GenBank/DDBJ databases">
        <title>Paenibacillus sp. MBLB1776 Whole Genome Shotgun Sequencing.</title>
        <authorList>
            <person name="Hwang C.Y."/>
            <person name="Cho E.-S."/>
            <person name="Seo M.-J."/>
        </authorList>
    </citation>
    <scope>NUCLEOTIDE SEQUENCE [LARGE SCALE GENOMIC DNA]</scope>
    <source>
        <strain evidence="15 16">MBLB1776</strain>
    </source>
</reference>
<dbReference type="GO" id="GO:0000155">
    <property type="term" value="F:phosphorelay sensor kinase activity"/>
    <property type="evidence" value="ECO:0007669"/>
    <property type="project" value="InterPro"/>
</dbReference>
<dbReference type="InterPro" id="IPR003594">
    <property type="entry name" value="HATPase_dom"/>
</dbReference>
<dbReference type="InterPro" id="IPR003661">
    <property type="entry name" value="HisK_dim/P_dom"/>
</dbReference>
<keyword evidence="6" id="KW-0808">Transferase</keyword>
<evidence type="ECO:0000313" key="16">
    <source>
        <dbReference type="Proteomes" id="UP001305702"/>
    </source>
</evidence>
<keyword evidence="7" id="KW-0547">Nucleotide-binding</keyword>
<dbReference type="GO" id="GO:0005524">
    <property type="term" value="F:ATP binding"/>
    <property type="evidence" value="ECO:0007669"/>
    <property type="project" value="UniProtKB-KW"/>
</dbReference>
<feature type="transmembrane region" description="Helical" evidence="12">
    <location>
        <begin position="150"/>
        <end position="172"/>
    </location>
</feature>
<dbReference type="Proteomes" id="UP001305702">
    <property type="component" value="Chromosome"/>
</dbReference>
<dbReference type="CDD" id="cd00075">
    <property type="entry name" value="HATPase"/>
    <property type="match status" value="1"/>
</dbReference>
<dbReference type="InterPro" id="IPR003660">
    <property type="entry name" value="HAMP_dom"/>
</dbReference>
<dbReference type="CDD" id="cd06225">
    <property type="entry name" value="HAMP"/>
    <property type="match status" value="1"/>
</dbReference>
<feature type="domain" description="Histidine kinase" evidence="13">
    <location>
        <begin position="239"/>
        <end position="459"/>
    </location>
</feature>
<dbReference type="PROSITE" id="PS50885">
    <property type="entry name" value="HAMP"/>
    <property type="match status" value="1"/>
</dbReference>
<dbReference type="SUPFAM" id="SSF47384">
    <property type="entry name" value="Homodimeric domain of signal transducing histidine kinase"/>
    <property type="match status" value="1"/>
</dbReference>
<dbReference type="RefSeq" id="WP_315606303.1">
    <property type="nucleotide sequence ID" value="NZ_CP130318.1"/>
</dbReference>
<dbReference type="SMART" id="SM00387">
    <property type="entry name" value="HATPase_c"/>
    <property type="match status" value="1"/>
</dbReference>
<keyword evidence="11 12" id="KW-0472">Membrane</keyword>
<dbReference type="GO" id="GO:0005886">
    <property type="term" value="C:plasma membrane"/>
    <property type="evidence" value="ECO:0007669"/>
    <property type="project" value="UniProtKB-SubCell"/>
</dbReference>
<sequence>MGAAALLLVQAFAGDLVSRYHLDFSHGRNPFKAILKQEEAVHAEMIASALKDPDGFLGEPSRTEAWNSRLKAVNMGFVLLRNGEIAYVSPALGEAGVHDAFRFFQPSASFAGAFYLFDDFDFPYGDASRGTVYFLTDIGPLSVFLGKYSVLLLASLLGILFLGNGILTYAVFRIIVKPLQKLRAAANRIGQGKFDSAVRLGHDEIGGLFRTFDEMREQLKKAKETQLQYEENRKMLLSSISHDLKTPITSILGYVEGMSSGVADSPDKQERYMKTIQTKAKDMDALIDELFLFSKLDLGKVPFQFENVDLRAFLTDCGEEMDFMLGGGAISLELELPPAGPVTVSADREKLKRAVINLLDNAIKYMDKEKGRIAIRLKEEGEWALLEIEDNGQGIAAEELPHIFESFYRTDRSRNSQTGGSGLGLAIVREILEEHGAHLQASSQPGSGTSIHIRFRKAGRHA</sequence>
<evidence type="ECO:0000256" key="3">
    <source>
        <dbReference type="ARBA" id="ARBA00012438"/>
    </source>
</evidence>
<dbReference type="Pfam" id="PF00512">
    <property type="entry name" value="HisKA"/>
    <property type="match status" value="1"/>
</dbReference>
<dbReference type="CDD" id="cd00082">
    <property type="entry name" value="HisKA"/>
    <property type="match status" value="1"/>
</dbReference>
<evidence type="ECO:0000313" key="15">
    <source>
        <dbReference type="EMBL" id="WNQ12525.1"/>
    </source>
</evidence>
<evidence type="ECO:0000259" key="14">
    <source>
        <dbReference type="PROSITE" id="PS50885"/>
    </source>
</evidence>
<dbReference type="Gene3D" id="6.10.340.10">
    <property type="match status" value="1"/>
</dbReference>
<comment type="catalytic activity">
    <reaction evidence="1">
        <text>ATP + protein L-histidine = ADP + protein N-phospho-L-histidine.</text>
        <dbReference type="EC" id="2.7.13.3"/>
    </reaction>
</comment>
<dbReference type="InterPro" id="IPR050351">
    <property type="entry name" value="BphY/WalK/GraS-like"/>
</dbReference>
<keyword evidence="5" id="KW-0597">Phosphoprotein</keyword>
<dbReference type="SUPFAM" id="SSF158472">
    <property type="entry name" value="HAMP domain-like"/>
    <property type="match status" value="1"/>
</dbReference>
<dbReference type="InterPro" id="IPR005467">
    <property type="entry name" value="His_kinase_dom"/>
</dbReference>
<evidence type="ECO:0000256" key="10">
    <source>
        <dbReference type="ARBA" id="ARBA00023012"/>
    </source>
</evidence>
<comment type="subcellular location">
    <subcellularLocation>
        <location evidence="2">Cell membrane</location>
        <topology evidence="2">Multi-pass membrane protein</topology>
    </subcellularLocation>
</comment>
<evidence type="ECO:0000256" key="4">
    <source>
        <dbReference type="ARBA" id="ARBA00022475"/>
    </source>
</evidence>
<keyword evidence="10" id="KW-0902">Two-component regulatory system</keyword>
<feature type="domain" description="HAMP" evidence="14">
    <location>
        <begin position="173"/>
        <end position="224"/>
    </location>
</feature>
<dbReference type="InterPro" id="IPR004358">
    <property type="entry name" value="Sig_transdc_His_kin-like_C"/>
</dbReference>
<evidence type="ECO:0000256" key="5">
    <source>
        <dbReference type="ARBA" id="ARBA00022553"/>
    </source>
</evidence>
<dbReference type="GO" id="GO:0004721">
    <property type="term" value="F:phosphoprotein phosphatase activity"/>
    <property type="evidence" value="ECO:0007669"/>
    <property type="project" value="TreeGrafter"/>
</dbReference>
<dbReference type="SMART" id="SM00388">
    <property type="entry name" value="HisKA"/>
    <property type="match status" value="1"/>
</dbReference>
<dbReference type="InterPro" id="IPR036097">
    <property type="entry name" value="HisK_dim/P_sf"/>
</dbReference>
<dbReference type="PANTHER" id="PTHR45453:SF1">
    <property type="entry name" value="PHOSPHATE REGULON SENSOR PROTEIN PHOR"/>
    <property type="match status" value="1"/>
</dbReference>
<dbReference type="GO" id="GO:0016036">
    <property type="term" value="P:cellular response to phosphate starvation"/>
    <property type="evidence" value="ECO:0007669"/>
    <property type="project" value="TreeGrafter"/>
</dbReference>
<evidence type="ECO:0000256" key="6">
    <source>
        <dbReference type="ARBA" id="ARBA00022679"/>
    </source>
</evidence>
<keyword evidence="9" id="KW-0067">ATP-binding</keyword>
<dbReference type="PROSITE" id="PS50109">
    <property type="entry name" value="HIS_KIN"/>
    <property type="match status" value="1"/>
</dbReference>
<dbReference type="Gene3D" id="1.10.287.130">
    <property type="match status" value="1"/>
</dbReference>
<evidence type="ECO:0000256" key="12">
    <source>
        <dbReference type="SAM" id="Phobius"/>
    </source>
</evidence>
<dbReference type="EMBL" id="CP130318">
    <property type="protein sequence ID" value="WNQ12525.1"/>
    <property type="molecule type" value="Genomic_DNA"/>
</dbReference>
<dbReference type="Pfam" id="PF02518">
    <property type="entry name" value="HATPase_c"/>
    <property type="match status" value="1"/>
</dbReference>
<dbReference type="AlphaFoldDB" id="A0AA96LFU8"/>
<keyword evidence="12" id="KW-0812">Transmembrane</keyword>
<dbReference type="Gene3D" id="3.30.565.10">
    <property type="entry name" value="Histidine kinase-like ATPase, C-terminal domain"/>
    <property type="match status" value="1"/>
</dbReference>
<evidence type="ECO:0000256" key="11">
    <source>
        <dbReference type="ARBA" id="ARBA00023136"/>
    </source>
</evidence>
<keyword evidence="16" id="KW-1185">Reference proteome</keyword>
<protein>
    <recommendedName>
        <fullName evidence="3">histidine kinase</fullName>
        <ecNumber evidence="3">2.7.13.3</ecNumber>
    </recommendedName>
</protein>
<accession>A0AA96LFU8</accession>
<dbReference type="KEGG" id="paun:MJA45_05705"/>
<keyword evidence="12" id="KW-1133">Transmembrane helix</keyword>
<evidence type="ECO:0000256" key="2">
    <source>
        <dbReference type="ARBA" id="ARBA00004651"/>
    </source>
</evidence>